<name>A0A8H4AYZ1_GIGMA</name>
<feature type="region of interest" description="Disordered" evidence="3">
    <location>
        <begin position="72"/>
        <end position="137"/>
    </location>
</feature>
<dbReference type="InterPro" id="IPR052462">
    <property type="entry name" value="SLIRP/GR-RBP-like"/>
</dbReference>
<evidence type="ECO:0000256" key="2">
    <source>
        <dbReference type="PROSITE-ProRule" id="PRU00176"/>
    </source>
</evidence>
<dbReference type="InterPro" id="IPR012677">
    <property type="entry name" value="Nucleotide-bd_a/b_plait_sf"/>
</dbReference>
<dbReference type="EMBL" id="WTPW01000120">
    <property type="protein sequence ID" value="KAF0545532.1"/>
    <property type="molecule type" value="Genomic_DNA"/>
</dbReference>
<organism evidence="5 6">
    <name type="scientific">Gigaspora margarita</name>
    <dbReference type="NCBI Taxonomy" id="4874"/>
    <lineage>
        <taxon>Eukaryota</taxon>
        <taxon>Fungi</taxon>
        <taxon>Fungi incertae sedis</taxon>
        <taxon>Mucoromycota</taxon>
        <taxon>Glomeromycotina</taxon>
        <taxon>Glomeromycetes</taxon>
        <taxon>Diversisporales</taxon>
        <taxon>Gigasporaceae</taxon>
        <taxon>Gigaspora</taxon>
    </lineage>
</organism>
<evidence type="ECO:0000313" key="5">
    <source>
        <dbReference type="EMBL" id="KAF0545532.1"/>
    </source>
</evidence>
<comment type="caution">
    <text evidence="5">The sequence shown here is derived from an EMBL/GenBank/DDBJ whole genome shotgun (WGS) entry which is preliminary data.</text>
</comment>
<dbReference type="CDD" id="cd21608">
    <property type="entry name" value="RRM2_NsCP33_like"/>
    <property type="match status" value="1"/>
</dbReference>
<gene>
    <name evidence="5" type="ORF">F8M41_002243</name>
</gene>
<dbReference type="SMART" id="SM00360">
    <property type="entry name" value="RRM"/>
    <property type="match status" value="1"/>
</dbReference>
<feature type="compositionally biased region" description="Gly residues" evidence="3">
    <location>
        <begin position="98"/>
        <end position="137"/>
    </location>
</feature>
<accession>A0A8H4AYZ1</accession>
<dbReference type="InterPro" id="IPR048289">
    <property type="entry name" value="RRM2_NsCP33-like"/>
</dbReference>
<proteinExistence type="predicted"/>
<reference evidence="5 6" key="1">
    <citation type="journal article" date="2019" name="Environ. Microbiol.">
        <title>At the nexus of three kingdoms: the genome of the mycorrhizal fungus Gigaspora margarita provides insights into plant, endobacterial and fungal interactions.</title>
        <authorList>
            <person name="Venice F."/>
            <person name="Ghignone S."/>
            <person name="Salvioli di Fossalunga A."/>
            <person name="Amselem J."/>
            <person name="Novero M."/>
            <person name="Xianan X."/>
            <person name="Sedzielewska Toro K."/>
            <person name="Morin E."/>
            <person name="Lipzen A."/>
            <person name="Grigoriev I.V."/>
            <person name="Henrissat B."/>
            <person name="Martin F.M."/>
            <person name="Bonfante P."/>
        </authorList>
    </citation>
    <scope>NUCLEOTIDE SEQUENCE [LARGE SCALE GENOMIC DNA]</scope>
    <source>
        <strain evidence="5 6">BEG34</strain>
    </source>
</reference>
<feature type="compositionally biased region" description="Basic and acidic residues" evidence="3">
    <location>
        <begin position="72"/>
        <end position="81"/>
    </location>
</feature>
<dbReference type="SUPFAM" id="SSF54928">
    <property type="entry name" value="RNA-binding domain, RBD"/>
    <property type="match status" value="1"/>
</dbReference>
<dbReference type="Pfam" id="PF00076">
    <property type="entry name" value="RRM_1"/>
    <property type="match status" value="1"/>
</dbReference>
<dbReference type="PROSITE" id="PS50102">
    <property type="entry name" value="RRM"/>
    <property type="match status" value="1"/>
</dbReference>
<dbReference type="GO" id="GO:0003723">
    <property type="term" value="F:RNA binding"/>
    <property type="evidence" value="ECO:0007669"/>
    <property type="project" value="UniProtKB-UniRule"/>
</dbReference>
<evidence type="ECO:0000256" key="1">
    <source>
        <dbReference type="ARBA" id="ARBA00022884"/>
    </source>
</evidence>
<dbReference type="InterPro" id="IPR035979">
    <property type="entry name" value="RBD_domain_sf"/>
</dbReference>
<evidence type="ECO:0000313" key="6">
    <source>
        <dbReference type="Proteomes" id="UP000439903"/>
    </source>
</evidence>
<evidence type="ECO:0000256" key="3">
    <source>
        <dbReference type="SAM" id="MobiDB-lite"/>
    </source>
</evidence>
<dbReference type="PANTHER" id="PTHR48027">
    <property type="entry name" value="HETEROGENEOUS NUCLEAR RIBONUCLEOPROTEIN 87F-RELATED"/>
    <property type="match status" value="1"/>
</dbReference>
<feature type="domain" description="RRM" evidence="4">
    <location>
        <begin position="3"/>
        <end position="81"/>
    </location>
</feature>
<dbReference type="InterPro" id="IPR000504">
    <property type="entry name" value="RRM_dom"/>
</dbReference>
<evidence type="ECO:0000259" key="4">
    <source>
        <dbReference type="PROSITE" id="PS50102"/>
    </source>
</evidence>
<dbReference type="Gene3D" id="3.30.70.330">
    <property type="match status" value="1"/>
</dbReference>
<sequence length="137" mass="14527">MSVKLFVGGLSWGTDDRTLRSRFEEYGDVEDAIVIRDRDTGRSRGFGFVTFSSDEEAEVAIQNLNDSEFDGRTIKVDRASERSSSSSSSPQSRNSYNNGGGYGRGGGGGYRGGGGGGYRGGGSRGGRGGYGGHNNRY</sequence>
<protein>
    <submittedName>
        <fullName evidence="5">RNA-binding domain-containing protein</fullName>
    </submittedName>
</protein>
<dbReference type="Proteomes" id="UP000439903">
    <property type="component" value="Unassembled WGS sequence"/>
</dbReference>
<dbReference type="OrthoDB" id="439808at2759"/>
<dbReference type="AlphaFoldDB" id="A0A8H4AYZ1"/>
<keyword evidence="1 2" id="KW-0694">RNA-binding</keyword>
<feature type="compositionally biased region" description="Low complexity" evidence="3">
    <location>
        <begin position="82"/>
        <end position="97"/>
    </location>
</feature>
<keyword evidence="6" id="KW-1185">Reference proteome</keyword>